<proteinExistence type="predicted"/>
<evidence type="ECO:0000259" key="2">
    <source>
        <dbReference type="Pfam" id="PF14420"/>
    </source>
</evidence>
<sequence length="284" mass="31975">ACSSYLSFLAKSILYHSRLSPVQLPYHFCFPPLRSEALLSPALPFTFRLTTGRTGRAKADLGPKSEDDKFFHIAYKDRWTSLKPVIVQLWTGDYGSRGRPTATMDELVEFMKTNYGFHATAPQYRNHFQKWGTTKNANHIETTKALGKRNRPGTSTSLVTINKNGKSAPLEPKKLTRYLKSRAADTPVEPLTAGILSSWNLPYKAFLSFLLQDPGQPSPFGPLGTTPEYLNIRSPEAITPGRMDAGPSPNMELVYKHTREQQTSLFLQGRLNELLVSMHSDQRW</sequence>
<dbReference type="Pfam" id="PF14420">
    <property type="entry name" value="Clr5"/>
    <property type="match status" value="1"/>
</dbReference>
<reference evidence="3 4" key="1">
    <citation type="journal article" date="2014" name="BMC Genomics">
        <title>Comparative genome sequencing reveals chemotype-specific gene clusters in the toxigenic black mold Stachybotrys.</title>
        <authorList>
            <person name="Semeiks J."/>
            <person name="Borek D."/>
            <person name="Otwinowski Z."/>
            <person name="Grishin N.V."/>
        </authorList>
    </citation>
    <scope>NUCLEOTIDE SEQUENCE [LARGE SCALE GENOMIC DNA]</scope>
    <source>
        <strain evidence="4">CBS 109288 / IBT 7711</strain>
    </source>
</reference>
<feature type="non-terminal residue" evidence="3">
    <location>
        <position position="1"/>
    </location>
</feature>
<feature type="region of interest" description="Disordered" evidence="1">
    <location>
        <begin position="147"/>
        <end position="166"/>
    </location>
</feature>
<name>A0A084B5Q4_STACB</name>
<gene>
    <name evidence="3" type="ORF">S7711_10140</name>
</gene>
<keyword evidence="4" id="KW-1185">Reference proteome</keyword>
<dbReference type="PANTHER" id="PTHR38788">
    <property type="entry name" value="CLR5 DOMAIN-CONTAINING PROTEIN"/>
    <property type="match status" value="1"/>
</dbReference>
<feature type="compositionally biased region" description="Polar residues" evidence="1">
    <location>
        <begin position="152"/>
        <end position="165"/>
    </location>
</feature>
<organism evidence="3 4">
    <name type="scientific">Stachybotrys chartarum (strain CBS 109288 / IBT 7711)</name>
    <name type="common">Toxic black mold</name>
    <name type="synonym">Stilbospora chartarum</name>
    <dbReference type="NCBI Taxonomy" id="1280523"/>
    <lineage>
        <taxon>Eukaryota</taxon>
        <taxon>Fungi</taxon>
        <taxon>Dikarya</taxon>
        <taxon>Ascomycota</taxon>
        <taxon>Pezizomycotina</taxon>
        <taxon>Sordariomycetes</taxon>
        <taxon>Hypocreomycetidae</taxon>
        <taxon>Hypocreales</taxon>
        <taxon>Stachybotryaceae</taxon>
        <taxon>Stachybotrys</taxon>
    </lineage>
</organism>
<evidence type="ECO:0000313" key="3">
    <source>
        <dbReference type="EMBL" id="KEY72883.1"/>
    </source>
</evidence>
<dbReference type="AlphaFoldDB" id="A0A084B5Q4"/>
<dbReference type="EMBL" id="KL647998">
    <property type="protein sequence ID" value="KEY72883.1"/>
    <property type="molecule type" value="Genomic_DNA"/>
</dbReference>
<evidence type="ECO:0000256" key="1">
    <source>
        <dbReference type="SAM" id="MobiDB-lite"/>
    </source>
</evidence>
<accession>A0A084B5Q4</accession>
<dbReference type="PANTHER" id="PTHR38788:SF3">
    <property type="entry name" value="CLR5 DOMAIN-CONTAINING PROTEIN"/>
    <property type="match status" value="1"/>
</dbReference>
<dbReference type="OrthoDB" id="539213at2759"/>
<protein>
    <recommendedName>
        <fullName evidence="2">Clr5 domain-containing protein</fullName>
    </recommendedName>
</protein>
<dbReference type="HOGENOM" id="CLU_981987_0_0_1"/>
<dbReference type="Proteomes" id="UP000028045">
    <property type="component" value="Unassembled WGS sequence"/>
</dbReference>
<dbReference type="InterPro" id="IPR025676">
    <property type="entry name" value="Clr5_dom"/>
</dbReference>
<evidence type="ECO:0000313" key="4">
    <source>
        <dbReference type="Proteomes" id="UP000028045"/>
    </source>
</evidence>
<feature type="domain" description="Clr5" evidence="2">
    <location>
        <begin position="77"/>
        <end position="135"/>
    </location>
</feature>